<keyword evidence="1" id="KW-1133">Transmembrane helix</keyword>
<protein>
    <submittedName>
        <fullName evidence="3">Membrane protein</fullName>
    </submittedName>
</protein>
<dbReference type="InterPro" id="IPR025962">
    <property type="entry name" value="SdpI/YhfL"/>
</dbReference>
<dbReference type="InterPro" id="IPR012867">
    <property type="entry name" value="DUF1648"/>
</dbReference>
<keyword evidence="4" id="KW-1185">Reference proteome</keyword>
<keyword evidence="1" id="KW-0472">Membrane</keyword>
<comment type="caution">
    <text evidence="3">The sequence shown here is derived from an EMBL/GenBank/DDBJ whole genome shotgun (WGS) entry which is preliminary data.</text>
</comment>
<gene>
    <name evidence="3" type="ORF">J2Z70_006623</name>
</gene>
<feature type="transmembrane region" description="Helical" evidence="1">
    <location>
        <begin position="118"/>
        <end position="137"/>
    </location>
</feature>
<feature type="transmembrane region" description="Helical" evidence="1">
    <location>
        <begin position="48"/>
        <end position="72"/>
    </location>
</feature>
<feature type="transmembrane region" description="Helical" evidence="1">
    <location>
        <begin position="93"/>
        <end position="112"/>
    </location>
</feature>
<dbReference type="PANTHER" id="PTHR37810">
    <property type="entry name" value="IMMUNITY PROTEIN SDPI"/>
    <property type="match status" value="1"/>
</dbReference>
<proteinExistence type="predicted"/>
<sequence length="217" mass="24341">MKNFTWKWQDTLIVILGFLSLGYALVNYGRLPDQLPAQFSLTGKVNTYWSKGSVIALFSFMGLIFPLAMQFIRNIDPKGENYNKFQGAYKMGRLTIAVICDAALVLSVSYGLDEHFAAAKWATVSVGLLLAVIGNFLPQIRDNYFTGIRTPWTLHDPAVWRRTHRFSGRMWVSGGLLIALAAFMPVTLSISMIITALVIMIILPIVYSWLISRSVKV</sequence>
<keyword evidence="1" id="KW-0812">Transmembrane</keyword>
<dbReference type="Pfam" id="PF07853">
    <property type="entry name" value="DUF1648"/>
    <property type="match status" value="1"/>
</dbReference>
<name>A0ABS4P248_9BACL</name>
<dbReference type="InterPro" id="IPR026272">
    <property type="entry name" value="SdpI"/>
</dbReference>
<evidence type="ECO:0000259" key="2">
    <source>
        <dbReference type="Pfam" id="PF07853"/>
    </source>
</evidence>
<organism evidence="3 4">
    <name type="scientific">Paenibacillus silagei</name>
    <dbReference type="NCBI Taxonomy" id="1670801"/>
    <lineage>
        <taxon>Bacteria</taxon>
        <taxon>Bacillati</taxon>
        <taxon>Bacillota</taxon>
        <taxon>Bacilli</taxon>
        <taxon>Bacillales</taxon>
        <taxon>Paenibacillaceae</taxon>
        <taxon>Paenibacillus</taxon>
    </lineage>
</organism>
<accession>A0ABS4P248</accession>
<dbReference type="Pfam" id="PF13630">
    <property type="entry name" value="SdpI"/>
    <property type="match status" value="1"/>
</dbReference>
<dbReference type="PANTHER" id="PTHR37810:SF5">
    <property type="entry name" value="IMMUNITY PROTEIN SDPI"/>
    <property type="match status" value="1"/>
</dbReference>
<feature type="transmembrane region" description="Helical" evidence="1">
    <location>
        <begin position="170"/>
        <end position="186"/>
    </location>
</feature>
<dbReference type="PIRSF" id="PIRSF038959">
    <property type="entry name" value="SdpI"/>
    <property type="match status" value="1"/>
</dbReference>
<dbReference type="EMBL" id="JAGGLV010000045">
    <property type="protein sequence ID" value="MBP2116393.1"/>
    <property type="molecule type" value="Genomic_DNA"/>
</dbReference>
<evidence type="ECO:0000313" key="3">
    <source>
        <dbReference type="EMBL" id="MBP2116393.1"/>
    </source>
</evidence>
<reference evidence="3 4" key="1">
    <citation type="submission" date="2021-03" db="EMBL/GenBank/DDBJ databases">
        <title>Genomic Encyclopedia of Type Strains, Phase IV (KMG-IV): sequencing the most valuable type-strain genomes for metagenomic binning, comparative biology and taxonomic classification.</title>
        <authorList>
            <person name="Goeker M."/>
        </authorList>
    </citation>
    <scope>NUCLEOTIDE SEQUENCE [LARGE SCALE GENOMIC DNA]</scope>
    <source>
        <strain evidence="3 4">DSM 101953</strain>
    </source>
</reference>
<dbReference type="Proteomes" id="UP000773462">
    <property type="component" value="Unassembled WGS sequence"/>
</dbReference>
<feature type="transmembrane region" description="Helical" evidence="1">
    <location>
        <begin position="192"/>
        <end position="211"/>
    </location>
</feature>
<evidence type="ECO:0000313" key="4">
    <source>
        <dbReference type="Proteomes" id="UP000773462"/>
    </source>
</evidence>
<dbReference type="RefSeq" id="WP_209879961.1">
    <property type="nucleotide sequence ID" value="NZ_JAGGLV010000045.1"/>
</dbReference>
<evidence type="ECO:0000256" key="1">
    <source>
        <dbReference type="SAM" id="Phobius"/>
    </source>
</evidence>
<feature type="domain" description="DUF1648" evidence="2">
    <location>
        <begin position="16"/>
        <end position="61"/>
    </location>
</feature>